<dbReference type="RefSeq" id="WP_202855305.1">
    <property type="nucleotide sequence ID" value="NZ_JAEUGD010000018.1"/>
</dbReference>
<gene>
    <name evidence="4" type="ORF">JMN32_05515</name>
</gene>
<dbReference type="GO" id="GO:0003824">
    <property type="term" value="F:catalytic activity"/>
    <property type="evidence" value="ECO:0007669"/>
    <property type="project" value="InterPro"/>
</dbReference>
<evidence type="ECO:0000259" key="2">
    <source>
        <dbReference type="Pfam" id="PF02543"/>
    </source>
</evidence>
<dbReference type="EMBL" id="JAEUGD010000018">
    <property type="protein sequence ID" value="MBL6445756.1"/>
    <property type="molecule type" value="Genomic_DNA"/>
</dbReference>
<reference evidence="4" key="1">
    <citation type="submission" date="2021-01" db="EMBL/GenBank/DDBJ databases">
        <title>Fulvivirga kasyanovii gen. nov., sp nov., a novel member of the phylum Bacteroidetes isolated from seawater in a mussel farm.</title>
        <authorList>
            <person name="Zhao L.-H."/>
            <person name="Wang Z.-J."/>
        </authorList>
    </citation>
    <scope>NUCLEOTIDE SEQUENCE</scope>
    <source>
        <strain evidence="4">29W222</strain>
    </source>
</reference>
<evidence type="ECO:0000259" key="3">
    <source>
        <dbReference type="Pfam" id="PF16861"/>
    </source>
</evidence>
<organism evidence="4 5">
    <name type="scientific">Fulvivirga marina</name>
    <dbReference type="NCBI Taxonomy" id="2494733"/>
    <lineage>
        <taxon>Bacteria</taxon>
        <taxon>Pseudomonadati</taxon>
        <taxon>Bacteroidota</taxon>
        <taxon>Cytophagia</taxon>
        <taxon>Cytophagales</taxon>
        <taxon>Fulvivirgaceae</taxon>
        <taxon>Fulvivirga</taxon>
    </lineage>
</organism>
<comment type="caution">
    <text evidence="4">The sequence shown here is derived from an EMBL/GenBank/DDBJ whole genome shotgun (WGS) entry which is preliminary data.</text>
</comment>
<dbReference type="InterPro" id="IPR038152">
    <property type="entry name" value="Carbam_trans_C_sf"/>
</dbReference>
<dbReference type="Pfam" id="PF16861">
    <property type="entry name" value="Carbam_trans_C"/>
    <property type="match status" value="1"/>
</dbReference>
<sequence>MGGHVPNSNVTSILSFKPGHDGSIAYIKDGKLEFSYEAEKDSHGRYSQLNASTIFDAFQYIDDIPDVVAISGWAKTLEFDGLADIGSGYAGIDLPHMQSQKMNFMGRQIDMFSSSHERSHLMGTYAMSPFAQGEPCYALIWEGRFGDFYEIDPSLKIKKLGTVMNQPGVKYGFLYHLASEGSAKISNSYSGKVMALAGFSNRGELNEIEKKTADFILNNTVYDGLEDYMEWSPFYNAGVEDADFKEFCGKFSDLIFNEFLAFAQKNCKKGYPLLISGGCGLNCEWNSKWKNSGLFSDIFVAPVTNDTGSAIGTAVDALYHHTGVAKVSWDVYCGQDFKKHVDNYSGVKFDRHDFDAKSVAKLLKDGKIFGLIHGKCEIGPRALGNRSIIAAPFTLESKRRINAIKKREDYRPVAPVCLEEDVAKFFDWDQSSPYMLYFQKVISPKLKAITHVDDTARVQTVTQTSNAHLYNILNAFKYETGFGVLCNTSLNFLGVGFINSLHDIKHFVGTTDLDGFITDDSIYLKQL</sequence>
<dbReference type="Proteomes" id="UP000614216">
    <property type="component" value="Unassembled WGS sequence"/>
</dbReference>
<dbReference type="PANTHER" id="PTHR34847">
    <property type="entry name" value="NODULATION PROTEIN U"/>
    <property type="match status" value="1"/>
</dbReference>
<dbReference type="Pfam" id="PF02543">
    <property type="entry name" value="Carbam_trans_N"/>
    <property type="match status" value="1"/>
</dbReference>
<dbReference type="Gene3D" id="3.30.420.40">
    <property type="match status" value="1"/>
</dbReference>
<dbReference type="Gene3D" id="3.90.870.20">
    <property type="entry name" value="Carbamoyltransferase, C-terminal domain"/>
    <property type="match status" value="1"/>
</dbReference>
<evidence type="ECO:0000313" key="4">
    <source>
        <dbReference type="EMBL" id="MBL6445756.1"/>
    </source>
</evidence>
<comment type="similarity">
    <text evidence="1">Belongs to the NodU/CmcH family.</text>
</comment>
<name>A0A937KAN5_9BACT</name>
<proteinExistence type="inferred from homology"/>
<dbReference type="InterPro" id="IPR031730">
    <property type="entry name" value="Carbam_trans_C"/>
</dbReference>
<evidence type="ECO:0000256" key="1">
    <source>
        <dbReference type="ARBA" id="ARBA00006129"/>
    </source>
</evidence>
<feature type="domain" description="Carbamoyltransferase C-terminal" evidence="3">
    <location>
        <begin position="360"/>
        <end position="523"/>
    </location>
</feature>
<keyword evidence="5" id="KW-1185">Reference proteome</keyword>
<dbReference type="PANTHER" id="PTHR34847:SF1">
    <property type="entry name" value="NODULATION PROTEIN U"/>
    <property type="match status" value="1"/>
</dbReference>
<accession>A0A937KAN5</accession>
<dbReference type="InterPro" id="IPR003696">
    <property type="entry name" value="Carbtransf_dom"/>
</dbReference>
<dbReference type="InterPro" id="IPR051338">
    <property type="entry name" value="NodU/CmcH_Carbamoyltrnsfr"/>
</dbReference>
<dbReference type="AlphaFoldDB" id="A0A937KAN5"/>
<evidence type="ECO:0000313" key="5">
    <source>
        <dbReference type="Proteomes" id="UP000614216"/>
    </source>
</evidence>
<protein>
    <submittedName>
        <fullName evidence="4">3-hydroxymethylcephem carbamoyltransferase</fullName>
    </submittedName>
</protein>
<feature type="domain" description="Carbamoyltransferase" evidence="2">
    <location>
        <begin position="110"/>
        <end position="315"/>
    </location>
</feature>